<dbReference type="InterPro" id="IPR033469">
    <property type="entry name" value="CYTH-like_dom_sf"/>
</dbReference>
<dbReference type="PROSITE" id="PS51707">
    <property type="entry name" value="CYTH"/>
    <property type="match status" value="1"/>
</dbReference>
<dbReference type="Pfam" id="PF01928">
    <property type="entry name" value="CYTH"/>
    <property type="match status" value="1"/>
</dbReference>
<reference evidence="2 3" key="1">
    <citation type="journal article" date="2019" name="Int. J. Syst. Evol. Microbiol.">
        <title>The Global Catalogue of Microorganisms (GCM) 10K type strain sequencing project: providing services to taxonomists for standard genome sequencing and annotation.</title>
        <authorList>
            <consortium name="The Broad Institute Genomics Platform"/>
            <consortium name="The Broad Institute Genome Sequencing Center for Infectious Disease"/>
            <person name="Wu L."/>
            <person name="Ma J."/>
        </authorList>
    </citation>
    <scope>NUCLEOTIDE SEQUENCE [LARGE SCALE GENOMIC DNA]</scope>
    <source>
        <strain evidence="2 3">JCM 15395</strain>
    </source>
</reference>
<dbReference type="RefSeq" id="WP_343810318.1">
    <property type="nucleotide sequence ID" value="NZ_BAAADS010000003.1"/>
</dbReference>
<proteinExistence type="predicted"/>
<organism evidence="2 3">
    <name type="scientific">Virgibacillus siamensis</name>
    <dbReference type="NCBI Taxonomy" id="480071"/>
    <lineage>
        <taxon>Bacteria</taxon>
        <taxon>Bacillati</taxon>
        <taxon>Bacillota</taxon>
        <taxon>Bacilli</taxon>
        <taxon>Bacillales</taxon>
        <taxon>Bacillaceae</taxon>
        <taxon>Virgibacillus</taxon>
    </lineage>
</organism>
<dbReference type="Proteomes" id="UP001500866">
    <property type="component" value="Unassembled WGS sequence"/>
</dbReference>
<dbReference type="InterPro" id="IPR009195">
    <property type="entry name" value="Uncharacterised_YjbK"/>
</dbReference>
<name>A0ABN1FLF1_9BACI</name>
<evidence type="ECO:0000313" key="2">
    <source>
        <dbReference type="EMBL" id="GAA0593303.1"/>
    </source>
</evidence>
<evidence type="ECO:0000313" key="3">
    <source>
        <dbReference type="Proteomes" id="UP001500866"/>
    </source>
</evidence>
<dbReference type="EMBL" id="BAAADS010000003">
    <property type="protein sequence ID" value="GAA0593303.1"/>
    <property type="molecule type" value="Genomic_DNA"/>
</dbReference>
<evidence type="ECO:0000259" key="1">
    <source>
        <dbReference type="PROSITE" id="PS51707"/>
    </source>
</evidence>
<dbReference type="SUPFAM" id="SSF55154">
    <property type="entry name" value="CYTH-like phosphatases"/>
    <property type="match status" value="1"/>
</dbReference>
<dbReference type="PIRSF" id="PIRSF012526">
    <property type="entry name" value="CYTH_UCP012526"/>
    <property type="match status" value="1"/>
</dbReference>
<keyword evidence="3" id="KW-1185">Reference proteome</keyword>
<sequence>MTQEIEIEFKNMLTETEFERLLNSFPFPEQPQTQINYYFETADFKLKASGAALRIRKKLGSYTLTLKQPHDKGLLETHDTLTDQEAAQWLNGKIVMKKNVGRQLKMLDIAPNKLICFGSLITERRELAYKDILLVLDYSKYGETADYELELEAGSAETGERMIDEILNGYNIIKRETPNKIKRFFREKMDK</sequence>
<accession>A0ABN1FLF1</accession>
<gene>
    <name evidence="2" type="ORF">GCM10009001_06800</name>
</gene>
<protein>
    <submittedName>
        <fullName evidence="2">CYTH domain-containing protein</fullName>
    </submittedName>
</protein>
<dbReference type="Gene3D" id="2.40.320.10">
    <property type="entry name" value="Hypothetical Protein Pfu-838710-001"/>
    <property type="match status" value="1"/>
</dbReference>
<dbReference type="InterPro" id="IPR023577">
    <property type="entry name" value="CYTH_domain"/>
</dbReference>
<comment type="caution">
    <text evidence="2">The sequence shown here is derived from an EMBL/GenBank/DDBJ whole genome shotgun (WGS) entry which is preliminary data.</text>
</comment>
<dbReference type="SMART" id="SM01118">
    <property type="entry name" value="CYTH"/>
    <property type="match status" value="1"/>
</dbReference>
<dbReference type="CDD" id="cd07762">
    <property type="entry name" value="CYTH-like_Pase_1"/>
    <property type="match status" value="1"/>
</dbReference>
<feature type="domain" description="CYTH" evidence="1">
    <location>
        <begin position="4"/>
        <end position="191"/>
    </location>
</feature>